<gene>
    <name evidence="1" type="ORF">DUI87_15739</name>
</gene>
<protein>
    <recommendedName>
        <fullName evidence="3">Reverse transcriptase domain-containing protein</fullName>
    </recommendedName>
</protein>
<dbReference type="AlphaFoldDB" id="A0A3M0K029"/>
<dbReference type="STRING" id="333673.A0A3M0K029"/>
<sequence length="161" mass="17963">MANLVIKCPPSVFADDTKLSDAGDTPEGWEGIQRALDQLEKWDHGNPMQFNKTKCWCWAWAIPGSSTDWEITESSTAEKGLEVLLDERLAGYSLDPHNLIFHRLSGVDILSTQYSNPSSFPVRENLFEEGSRPWESLETDDPGSWGICNLEYALSGGTMHA</sequence>
<evidence type="ECO:0008006" key="3">
    <source>
        <dbReference type="Google" id="ProtNLM"/>
    </source>
</evidence>
<accession>A0A3M0K029</accession>
<keyword evidence="2" id="KW-1185">Reference proteome</keyword>
<proteinExistence type="predicted"/>
<organism evidence="1 2">
    <name type="scientific">Hirundo rustica rustica</name>
    <dbReference type="NCBI Taxonomy" id="333673"/>
    <lineage>
        <taxon>Eukaryota</taxon>
        <taxon>Metazoa</taxon>
        <taxon>Chordata</taxon>
        <taxon>Craniata</taxon>
        <taxon>Vertebrata</taxon>
        <taxon>Euteleostomi</taxon>
        <taxon>Archelosauria</taxon>
        <taxon>Archosauria</taxon>
        <taxon>Dinosauria</taxon>
        <taxon>Saurischia</taxon>
        <taxon>Theropoda</taxon>
        <taxon>Coelurosauria</taxon>
        <taxon>Aves</taxon>
        <taxon>Neognathae</taxon>
        <taxon>Neoaves</taxon>
        <taxon>Telluraves</taxon>
        <taxon>Australaves</taxon>
        <taxon>Passeriformes</taxon>
        <taxon>Sylvioidea</taxon>
        <taxon>Hirundinidae</taxon>
        <taxon>Hirundo</taxon>
    </lineage>
</organism>
<evidence type="ECO:0000313" key="1">
    <source>
        <dbReference type="EMBL" id="RMC06308.1"/>
    </source>
</evidence>
<reference evidence="1 2" key="1">
    <citation type="submission" date="2018-07" db="EMBL/GenBank/DDBJ databases">
        <title>A high quality draft genome assembly of the barn swallow (H. rustica rustica).</title>
        <authorList>
            <person name="Formenti G."/>
            <person name="Chiara M."/>
            <person name="Poveda L."/>
            <person name="Francoijs K.-J."/>
            <person name="Bonisoli-Alquati A."/>
            <person name="Canova L."/>
            <person name="Gianfranceschi L."/>
            <person name="Horner D.S."/>
            <person name="Saino N."/>
        </authorList>
    </citation>
    <scope>NUCLEOTIDE SEQUENCE [LARGE SCALE GENOMIC DNA]</scope>
    <source>
        <strain evidence="1">Chelidonia</strain>
        <tissue evidence="1">Blood</tissue>
    </source>
</reference>
<comment type="caution">
    <text evidence="1">The sequence shown here is derived from an EMBL/GenBank/DDBJ whole genome shotgun (WGS) entry which is preliminary data.</text>
</comment>
<name>A0A3M0K029_HIRRU</name>
<dbReference type="EMBL" id="QRBI01000120">
    <property type="protein sequence ID" value="RMC06308.1"/>
    <property type="molecule type" value="Genomic_DNA"/>
</dbReference>
<dbReference type="Proteomes" id="UP000269221">
    <property type="component" value="Unassembled WGS sequence"/>
</dbReference>
<evidence type="ECO:0000313" key="2">
    <source>
        <dbReference type="Proteomes" id="UP000269221"/>
    </source>
</evidence>